<evidence type="ECO:0000256" key="5">
    <source>
        <dbReference type="ARBA" id="ARBA00023136"/>
    </source>
</evidence>
<dbReference type="PANTHER" id="PTHR16932:SF18">
    <property type="entry name" value="INTERFERON, ALPHA-INDUCIBLE PROTEIN 27-LIKE 2"/>
    <property type="match status" value="1"/>
</dbReference>
<accession>A0ABR1YEB1</accession>
<dbReference type="PANTHER" id="PTHR16932">
    <property type="entry name" value="INTERFERON ALPHA-INDUCIBLE PROTEIN 27"/>
    <property type="match status" value="1"/>
</dbReference>
<evidence type="ECO:0000313" key="8">
    <source>
        <dbReference type="Proteomes" id="UP001492380"/>
    </source>
</evidence>
<dbReference type="Gene3D" id="6.10.110.10">
    <property type="match status" value="1"/>
</dbReference>
<protein>
    <submittedName>
        <fullName evidence="7">Uncharacterized protein</fullName>
    </submittedName>
</protein>
<organism evidence="7 8">
    <name type="scientific">Phyllosticta capitalensis</name>
    <dbReference type="NCBI Taxonomy" id="121624"/>
    <lineage>
        <taxon>Eukaryota</taxon>
        <taxon>Fungi</taxon>
        <taxon>Dikarya</taxon>
        <taxon>Ascomycota</taxon>
        <taxon>Pezizomycotina</taxon>
        <taxon>Dothideomycetes</taxon>
        <taxon>Dothideomycetes incertae sedis</taxon>
        <taxon>Botryosphaeriales</taxon>
        <taxon>Phyllostictaceae</taxon>
        <taxon>Phyllosticta</taxon>
    </lineage>
</organism>
<evidence type="ECO:0000256" key="3">
    <source>
        <dbReference type="ARBA" id="ARBA00022692"/>
    </source>
</evidence>
<sequence>MDVFSANCHRWGEGVAAGADQFFAHDASSFFCELGKHLNRAGHESRQGFEGAMAEAGKKVVARLLADAALFFKYIGENVFGPAVRVALQQLAAGVSASLAQIDITARRTQRFFEHTTRRVGDACASTFVSIKWDQIPKKGRAWMERHPWKTAFYVACSVVFIVPALAYGPALGTFGFSAAGLGAGSLAAGSQSAYSPVVAGGVFTTLQSAAMGGYGAGTIAALTQASAATAATAVGLSNIDSEKVDEDEKEE</sequence>
<name>A0ABR1YEB1_9PEZI</name>
<gene>
    <name evidence="7" type="ORF">HDK90DRAFT_514498</name>
</gene>
<evidence type="ECO:0000256" key="6">
    <source>
        <dbReference type="SAM" id="Phobius"/>
    </source>
</evidence>
<comment type="subcellular location">
    <subcellularLocation>
        <location evidence="1">Membrane</location>
        <topology evidence="1">Multi-pass membrane protein</topology>
    </subcellularLocation>
</comment>
<comment type="caution">
    <text evidence="7">The sequence shown here is derived from an EMBL/GenBank/DDBJ whole genome shotgun (WGS) entry which is preliminary data.</text>
</comment>
<evidence type="ECO:0000313" key="7">
    <source>
        <dbReference type="EMBL" id="KAK8226060.1"/>
    </source>
</evidence>
<keyword evidence="4 6" id="KW-1133">Transmembrane helix</keyword>
<keyword evidence="3 6" id="KW-0812">Transmembrane</keyword>
<evidence type="ECO:0000256" key="1">
    <source>
        <dbReference type="ARBA" id="ARBA00004141"/>
    </source>
</evidence>
<comment type="similarity">
    <text evidence="2">Belongs to the IFI6/IFI27 family.</text>
</comment>
<proteinExistence type="inferred from homology"/>
<reference evidence="7 8" key="1">
    <citation type="submission" date="2024-04" db="EMBL/GenBank/DDBJ databases">
        <title>Phyllosticta paracitricarpa is synonymous to the EU quarantine fungus P. citricarpa based on phylogenomic analyses.</title>
        <authorList>
            <consortium name="Lawrence Berkeley National Laboratory"/>
            <person name="Van Ingen-Buijs V.A."/>
            <person name="Van Westerhoven A.C."/>
            <person name="Haridas S."/>
            <person name="Skiadas P."/>
            <person name="Martin F."/>
            <person name="Groenewald J.Z."/>
            <person name="Crous P.W."/>
            <person name="Seidl M.F."/>
        </authorList>
    </citation>
    <scope>NUCLEOTIDE SEQUENCE [LARGE SCALE GENOMIC DNA]</scope>
    <source>
        <strain evidence="7 8">CBS 123374</strain>
    </source>
</reference>
<keyword evidence="5 6" id="KW-0472">Membrane</keyword>
<dbReference type="InterPro" id="IPR038213">
    <property type="entry name" value="IFI6/IFI27-like_sf"/>
</dbReference>
<evidence type="ECO:0000256" key="2">
    <source>
        <dbReference type="ARBA" id="ARBA00007262"/>
    </source>
</evidence>
<dbReference type="Proteomes" id="UP001492380">
    <property type="component" value="Unassembled WGS sequence"/>
</dbReference>
<dbReference type="InterPro" id="IPR009311">
    <property type="entry name" value="IFI6/IFI27-like"/>
</dbReference>
<keyword evidence="8" id="KW-1185">Reference proteome</keyword>
<dbReference type="EMBL" id="JBBWRZ010000011">
    <property type="protein sequence ID" value="KAK8226060.1"/>
    <property type="molecule type" value="Genomic_DNA"/>
</dbReference>
<evidence type="ECO:0000256" key="4">
    <source>
        <dbReference type="ARBA" id="ARBA00022989"/>
    </source>
</evidence>
<feature type="transmembrane region" description="Helical" evidence="6">
    <location>
        <begin position="151"/>
        <end position="169"/>
    </location>
</feature>